<dbReference type="GO" id="GO:0006629">
    <property type="term" value="P:lipid metabolic process"/>
    <property type="evidence" value="ECO:0007669"/>
    <property type="project" value="TreeGrafter"/>
</dbReference>
<accession>A0A7S0FVI3</accession>
<reference evidence="11" key="1">
    <citation type="submission" date="2021-01" db="EMBL/GenBank/DDBJ databases">
        <authorList>
            <person name="Corre E."/>
            <person name="Pelletier E."/>
            <person name="Niang G."/>
            <person name="Scheremetjew M."/>
            <person name="Finn R."/>
            <person name="Kale V."/>
            <person name="Holt S."/>
            <person name="Cochrane G."/>
            <person name="Meng A."/>
            <person name="Brown T."/>
            <person name="Cohen L."/>
        </authorList>
    </citation>
    <scope>NUCLEOTIDE SEQUENCE</scope>
    <source>
        <strain evidence="11">CCMP3303</strain>
    </source>
</reference>
<evidence type="ECO:0000256" key="2">
    <source>
        <dbReference type="ARBA" id="ARBA00004259"/>
    </source>
</evidence>
<evidence type="ECO:0000256" key="1">
    <source>
        <dbReference type="ARBA" id="ARBA00004127"/>
    </source>
</evidence>
<dbReference type="GO" id="GO:0005637">
    <property type="term" value="C:nuclear inner membrane"/>
    <property type="evidence" value="ECO:0007669"/>
    <property type="project" value="TreeGrafter"/>
</dbReference>
<evidence type="ECO:0008006" key="12">
    <source>
        <dbReference type="Google" id="ProtNLM"/>
    </source>
</evidence>
<sequence length="486" mass="52442">MSDDGGDVEDIGGFDNEREGEFTEVSYESFGDRLKGSCAGICIGLLLFFGSFPLLFWNEERAVERYDLLQEGEENTVSINSLQIDPSNEGKLLHFTADIVNGGDAIVDPVFGILSDGLKLRRSAEMYQWDEDVQTRTTTTTGGKKKTTKTYSYNKRWQTYLINSNNFRRSGYNNPQYMRFEGEVLDASVIMIGAFTLPDRLVDQIYWGRELQVSIDDITDESLRSEAQYDGSTGGFYFGSNPSYPDIGDQRVSFSETPSSTITIVGVQSGNTLTAFVSETGEGGDVLLFKEGNFTAAEMYDQAEAENAAATWILRFVGFAAMALGIYLIFRPIEVFADIIPCVGSIVGCGIVFMAVLIAAILSSITIAIAWLVAHPKIGGIVLAVTLSVIGCCAFGVKKLVKKSQGSAGSAHGGGPGKVVDEHYNGTGGVSQPPVANGYGADVAADEEEGNIQVVQGAVVADEIPTVQGEVVTVDEKRLHDQIAQQ</sequence>
<keyword evidence="7 10" id="KW-1133">Transmembrane helix</keyword>
<evidence type="ECO:0000256" key="10">
    <source>
        <dbReference type="SAM" id="Phobius"/>
    </source>
</evidence>
<evidence type="ECO:0000256" key="9">
    <source>
        <dbReference type="ARBA" id="ARBA00023242"/>
    </source>
</evidence>
<evidence type="ECO:0000256" key="8">
    <source>
        <dbReference type="ARBA" id="ARBA00023136"/>
    </source>
</evidence>
<organism evidence="11">
    <name type="scientific">Minutocellus polymorphus</name>
    <dbReference type="NCBI Taxonomy" id="265543"/>
    <lineage>
        <taxon>Eukaryota</taxon>
        <taxon>Sar</taxon>
        <taxon>Stramenopiles</taxon>
        <taxon>Ochrophyta</taxon>
        <taxon>Bacillariophyta</taxon>
        <taxon>Mediophyceae</taxon>
        <taxon>Cymatosirophycidae</taxon>
        <taxon>Cymatosirales</taxon>
        <taxon>Cymatosiraceae</taxon>
        <taxon>Minutocellus</taxon>
    </lineage>
</organism>
<dbReference type="EMBL" id="HBEJ01019356">
    <property type="protein sequence ID" value="CAD8380932.1"/>
    <property type="molecule type" value="Transcribed_RNA"/>
</dbReference>
<keyword evidence="5 10" id="KW-0812">Transmembrane</keyword>
<feature type="transmembrane region" description="Helical" evidence="10">
    <location>
        <begin position="312"/>
        <end position="330"/>
    </location>
</feature>
<evidence type="ECO:0000256" key="4">
    <source>
        <dbReference type="ARBA" id="ARBA00006627"/>
    </source>
</evidence>
<dbReference type="InterPro" id="IPR012430">
    <property type="entry name" value="TMEM43_fam"/>
</dbReference>
<keyword evidence="8 10" id="KW-0472">Membrane</keyword>
<evidence type="ECO:0000256" key="3">
    <source>
        <dbReference type="ARBA" id="ARBA00004586"/>
    </source>
</evidence>
<evidence type="ECO:0000256" key="7">
    <source>
        <dbReference type="ARBA" id="ARBA00022989"/>
    </source>
</evidence>
<keyword evidence="9" id="KW-0539">Nucleus</keyword>
<comment type="subcellular location">
    <subcellularLocation>
        <location evidence="1">Endomembrane system</location>
        <topology evidence="1">Multi-pass membrane protein</topology>
    </subcellularLocation>
    <subcellularLocation>
        <location evidence="3">Endoplasmic reticulum membrane</location>
    </subcellularLocation>
    <subcellularLocation>
        <location evidence="2">Nucleus envelope</location>
    </subcellularLocation>
</comment>
<proteinExistence type="inferred from homology"/>
<dbReference type="AlphaFoldDB" id="A0A7S0FVI3"/>
<comment type="similarity">
    <text evidence="4">Belongs to the TMEM43 family.</text>
</comment>
<dbReference type="PANTHER" id="PTHR13416:SF2">
    <property type="entry name" value="TRANSMEMBRANE PROTEIN 43"/>
    <property type="match status" value="1"/>
</dbReference>
<evidence type="ECO:0000256" key="5">
    <source>
        <dbReference type="ARBA" id="ARBA00022692"/>
    </source>
</evidence>
<dbReference type="Pfam" id="PF07787">
    <property type="entry name" value="TMEM43"/>
    <property type="match status" value="1"/>
</dbReference>
<dbReference type="GO" id="GO:0005789">
    <property type="term" value="C:endoplasmic reticulum membrane"/>
    <property type="evidence" value="ECO:0007669"/>
    <property type="project" value="UniProtKB-SubCell"/>
</dbReference>
<protein>
    <recommendedName>
        <fullName evidence="12">Transmembrane protein 43</fullName>
    </recommendedName>
</protein>
<feature type="transmembrane region" description="Helical" evidence="10">
    <location>
        <begin position="342"/>
        <end position="372"/>
    </location>
</feature>
<gene>
    <name evidence="11" type="ORF">MPOL1434_LOCUS11279</name>
</gene>
<evidence type="ECO:0000313" key="11">
    <source>
        <dbReference type="EMBL" id="CAD8380932.1"/>
    </source>
</evidence>
<evidence type="ECO:0000256" key="6">
    <source>
        <dbReference type="ARBA" id="ARBA00022824"/>
    </source>
</evidence>
<name>A0A7S0FVI3_9STRA</name>
<feature type="transmembrane region" description="Helical" evidence="10">
    <location>
        <begin position="378"/>
        <end position="397"/>
    </location>
</feature>
<keyword evidence="6" id="KW-0256">Endoplasmic reticulum</keyword>
<dbReference type="GO" id="GO:0071763">
    <property type="term" value="P:nuclear membrane organization"/>
    <property type="evidence" value="ECO:0007669"/>
    <property type="project" value="TreeGrafter"/>
</dbReference>
<dbReference type="PANTHER" id="PTHR13416">
    <property type="match status" value="1"/>
</dbReference>